<dbReference type="EMBL" id="LJRO01000458">
    <property type="protein sequence ID" value="KPY92165.1"/>
    <property type="molecule type" value="Genomic_DNA"/>
</dbReference>
<comment type="caution">
    <text evidence="1">The sequence shown here is derived from an EMBL/GenBank/DDBJ whole genome shotgun (WGS) entry which is preliminary data.</text>
</comment>
<evidence type="ECO:0000313" key="2">
    <source>
        <dbReference type="Proteomes" id="UP000050523"/>
    </source>
</evidence>
<reference evidence="1 2" key="1">
    <citation type="submission" date="2015-09" db="EMBL/GenBank/DDBJ databases">
        <title>Genome announcement of multiple Pseudomonas syringae strains.</title>
        <authorList>
            <person name="Thakur S."/>
            <person name="Wang P.W."/>
            <person name="Gong Y."/>
            <person name="Weir B.S."/>
            <person name="Guttman D.S."/>
        </authorList>
    </citation>
    <scope>NUCLEOTIDE SEQUENCE [LARGE SCALE GENOMIC DNA]</scope>
    <source>
        <strain evidence="1 2">ICMP9151</strain>
    </source>
</reference>
<dbReference type="RefSeq" id="WP_054998199.1">
    <property type="nucleotide sequence ID" value="NZ_JANAKI010000010.1"/>
</dbReference>
<protein>
    <submittedName>
        <fullName evidence="1">Uncharacterized protein</fullName>
    </submittedName>
</protein>
<sequence length="86" mass="9538">MTDPTEKIIDKLNGQKGELLATQALLLGVLRSLPLEVRAEAIREFDIEIATARSTLAYLPVPDEVINGLENYVKALNHIRVSPNQE</sequence>
<dbReference type="AlphaFoldDB" id="A0AA40P094"/>
<proteinExistence type="predicted"/>
<name>A0AA40P094_9PSED</name>
<organism evidence="1 2">
    <name type="scientific">Pseudomonas tremae</name>
    <dbReference type="NCBI Taxonomy" id="200454"/>
    <lineage>
        <taxon>Bacteria</taxon>
        <taxon>Pseudomonadati</taxon>
        <taxon>Pseudomonadota</taxon>
        <taxon>Gammaproteobacteria</taxon>
        <taxon>Pseudomonadales</taxon>
        <taxon>Pseudomonadaceae</taxon>
        <taxon>Pseudomonas</taxon>
    </lineage>
</organism>
<evidence type="ECO:0000313" key="1">
    <source>
        <dbReference type="EMBL" id="KPY92165.1"/>
    </source>
</evidence>
<accession>A0AA40P094</accession>
<dbReference type="Proteomes" id="UP000050523">
    <property type="component" value="Unassembled WGS sequence"/>
</dbReference>
<gene>
    <name evidence="1" type="ORF">ALO43_03338</name>
</gene>